<evidence type="ECO:0000313" key="2">
    <source>
        <dbReference type="EMBL" id="EDY21784.1"/>
    </source>
</evidence>
<dbReference type="RefSeq" id="WP_006978356.1">
    <property type="nucleotide sequence ID" value="NZ_ABVL01000002.1"/>
</dbReference>
<feature type="chain" id="PRO_5002802404" evidence="1">
    <location>
        <begin position="19"/>
        <end position="236"/>
    </location>
</feature>
<protein>
    <submittedName>
        <fullName evidence="2">Uncharacterized protein</fullName>
    </submittedName>
</protein>
<accession>B4CWJ2</accession>
<keyword evidence="1" id="KW-0732">Signal</keyword>
<dbReference type="Proteomes" id="UP000005824">
    <property type="component" value="Unassembled WGS sequence"/>
</dbReference>
<organism evidence="2 3">
    <name type="scientific">Chthoniobacter flavus Ellin428</name>
    <dbReference type="NCBI Taxonomy" id="497964"/>
    <lineage>
        <taxon>Bacteria</taxon>
        <taxon>Pseudomonadati</taxon>
        <taxon>Verrucomicrobiota</taxon>
        <taxon>Spartobacteria</taxon>
        <taxon>Chthoniobacterales</taxon>
        <taxon>Chthoniobacteraceae</taxon>
        <taxon>Chthoniobacter</taxon>
    </lineage>
</organism>
<evidence type="ECO:0000313" key="3">
    <source>
        <dbReference type="Proteomes" id="UP000005824"/>
    </source>
</evidence>
<feature type="signal peptide" evidence="1">
    <location>
        <begin position="1"/>
        <end position="18"/>
    </location>
</feature>
<dbReference type="AlphaFoldDB" id="B4CWJ2"/>
<proteinExistence type="predicted"/>
<dbReference type="EMBL" id="ABVL01000002">
    <property type="protein sequence ID" value="EDY21784.1"/>
    <property type="molecule type" value="Genomic_DNA"/>
</dbReference>
<dbReference type="STRING" id="497964.CfE428DRAFT_1030"/>
<comment type="caution">
    <text evidence="2">The sequence shown here is derived from an EMBL/GenBank/DDBJ whole genome shotgun (WGS) entry which is preliminary data.</text>
</comment>
<reference evidence="2 3" key="1">
    <citation type="journal article" date="2011" name="J. Bacteriol.">
        <title>Genome sequence of Chthoniobacter flavus Ellin428, an aerobic heterotrophic soil bacterium.</title>
        <authorList>
            <person name="Kant R."/>
            <person name="van Passel M.W."/>
            <person name="Palva A."/>
            <person name="Lucas S."/>
            <person name="Lapidus A."/>
            <person name="Glavina Del Rio T."/>
            <person name="Dalin E."/>
            <person name="Tice H."/>
            <person name="Bruce D."/>
            <person name="Goodwin L."/>
            <person name="Pitluck S."/>
            <person name="Larimer F.W."/>
            <person name="Land M.L."/>
            <person name="Hauser L."/>
            <person name="Sangwan P."/>
            <person name="de Vos W.M."/>
            <person name="Janssen P.H."/>
            <person name="Smidt H."/>
        </authorList>
    </citation>
    <scope>NUCLEOTIDE SEQUENCE [LARGE SCALE GENOMIC DNA]</scope>
    <source>
        <strain evidence="2 3">Ellin428</strain>
    </source>
</reference>
<dbReference type="InParanoid" id="B4CWJ2"/>
<sequence precursor="true">MTIVEMIVATCVFTAAMAALISASIAMQTSFKATDSYFSSQGDQLRVMDYFNTDLRRAMAVSVSSNSVTYTPPGGSTQTFTYTNNSIGQATKYFTVVIPHYRKATTPASAFYDPTTLNDVTIVNNKVAYGTDYSKPIVVCYYLLGSTLYRAEVDPDLPATDSRNNPRSIADNVSDFSVIDKPFQAPLTTQIFITVSATFAPKFSRSNWMAALQPNSNTDARVGTTVGTKVLLRNIF</sequence>
<keyword evidence="3" id="KW-1185">Reference proteome</keyword>
<gene>
    <name evidence="2" type="ORF">CfE428DRAFT_1030</name>
</gene>
<evidence type="ECO:0000256" key="1">
    <source>
        <dbReference type="SAM" id="SignalP"/>
    </source>
</evidence>
<name>B4CWJ2_9BACT</name>